<evidence type="ECO:0000313" key="1">
    <source>
        <dbReference type="EMBL" id="EAT43793.1"/>
    </source>
</evidence>
<evidence type="ECO:0000313" key="2">
    <source>
        <dbReference type="Proteomes" id="UP000682892"/>
    </source>
</evidence>
<name>Q17BW0_AEDAE</name>
<dbReference type="Proteomes" id="UP000682892">
    <property type="component" value="Chromosome 1"/>
</dbReference>
<dbReference type="AlphaFoldDB" id="Q17BW0"/>
<organism evidence="1 2">
    <name type="scientific">Aedes aegypti</name>
    <name type="common">Yellowfever mosquito</name>
    <name type="synonym">Culex aegypti</name>
    <dbReference type="NCBI Taxonomy" id="7159"/>
    <lineage>
        <taxon>Eukaryota</taxon>
        <taxon>Metazoa</taxon>
        <taxon>Ecdysozoa</taxon>
        <taxon>Arthropoda</taxon>
        <taxon>Hexapoda</taxon>
        <taxon>Insecta</taxon>
        <taxon>Pterygota</taxon>
        <taxon>Neoptera</taxon>
        <taxon>Endopterygota</taxon>
        <taxon>Diptera</taxon>
        <taxon>Nematocera</taxon>
        <taxon>Culicoidea</taxon>
        <taxon>Culicidae</taxon>
        <taxon>Culicinae</taxon>
        <taxon>Aedini</taxon>
        <taxon>Aedes</taxon>
        <taxon>Stegomyia</taxon>
    </lineage>
</organism>
<feature type="non-terminal residue" evidence="1">
    <location>
        <position position="1"/>
    </location>
</feature>
<dbReference type="HOGENOM" id="CLU_2694793_0_0_1"/>
<reference evidence="1" key="2">
    <citation type="journal article" date="2007" name="Science">
        <title>Genome sequence of Aedes aegypti, a major arbovirus vector.</title>
        <authorList>
            <person name="Nene V."/>
            <person name="Wortman J.R."/>
            <person name="Lawson D."/>
            <person name="Haas B."/>
            <person name="Kodira C."/>
            <person name="Tu Z.J."/>
            <person name="Loftus B."/>
            <person name="Xi Z."/>
            <person name="Megy K."/>
            <person name="Grabherr M."/>
            <person name="Ren Q."/>
            <person name="Zdobnov E.M."/>
            <person name="Lobo N.F."/>
            <person name="Campbell K.S."/>
            <person name="Brown S.E."/>
            <person name="Bonaldo M.F."/>
            <person name="Zhu J."/>
            <person name="Sinkins S.P."/>
            <person name="Hogenkamp D.G."/>
            <person name="Amedeo P."/>
            <person name="Arensburger P."/>
            <person name="Atkinson P.W."/>
            <person name="Bidwell S."/>
            <person name="Biedler J."/>
            <person name="Birney E."/>
            <person name="Bruggner R.V."/>
            <person name="Costas J."/>
            <person name="Coy M.R."/>
            <person name="Crabtree J."/>
            <person name="Crawford M."/>
            <person name="Debruyn B."/>
            <person name="Decaprio D."/>
            <person name="Eiglmeier K."/>
            <person name="Eisenstadt E."/>
            <person name="El-Dorry H."/>
            <person name="Gelbart W.M."/>
            <person name="Gomes S.L."/>
            <person name="Hammond M."/>
            <person name="Hannick L.I."/>
            <person name="Hogan J.R."/>
            <person name="Holmes M.H."/>
            <person name="Jaffe D."/>
            <person name="Johnston J.S."/>
            <person name="Kennedy R.C."/>
            <person name="Koo H."/>
            <person name="Kravitz S."/>
            <person name="Kriventseva E.V."/>
            <person name="Kulp D."/>
            <person name="Labutti K."/>
            <person name="Lee E."/>
            <person name="Li S."/>
            <person name="Lovin D.D."/>
            <person name="Mao C."/>
            <person name="Mauceli E."/>
            <person name="Menck C.F."/>
            <person name="Miller J.R."/>
            <person name="Montgomery P."/>
            <person name="Mori A."/>
            <person name="Nascimento A.L."/>
            <person name="Naveira H.F."/>
            <person name="Nusbaum C."/>
            <person name="O'leary S."/>
            <person name="Orvis J."/>
            <person name="Pertea M."/>
            <person name="Quesneville H."/>
            <person name="Reidenbach K.R."/>
            <person name="Rogers Y.H."/>
            <person name="Roth C.W."/>
            <person name="Schneider J.R."/>
            <person name="Schatz M."/>
            <person name="Shumway M."/>
            <person name="Stanke M."/>
            <person name="Stinson E.O."/>
            <person name="Tubio J.M."/>
            <person name="Vanzee J.P."/>
            <person name="Verjovski-Almeida S."/>
            <person name="Werner D."/>
            <person name="White O."/>
            <person name="Wyder S."/>
            <person name="Zeng Q."/>
            <person name="Zhao Q."/>
            <person name="Zhao Y."/>
            <person name="Hill C.A."/>
            <person name="Raikhel A.S."/>
            <person name="Soares M.B."/>
            <person name="Knudson D.L."/>
            <person name="Lee N.H."/>
            <person name="Galagan J."/>
            <person name="Salzberg S.L."/>
            <person name="Paulsen I.T."/>
            <person name="Dimopoulos G."/>
            <person name="Collins F.H."/>
            <person name="Birren B."/>
            <person name="Fraser-Liggett C.M."/>
            <person name="Severson D.W."/>
        </authorList>
    </citation>
    <scope>NUCLEOTIDE SEQUENCE [LARGE SCALE GENOMIC DNA]</scope>
    <source>
        <strain evidence="1">Liverpool</strain>
    </source>
</reference>
<sequence length="74" mass="8134">EGRTRIVCHKVWWKCLISVCEFEVGFSGFSAWIPGPLGVDFGEAFGGTQCSGGGFSWPLQDCSQSWIPFLFQGV</sequence>
<gene>
    <name evidence="1" type="ORF">AaeL_AAEL004792</name>
</gene>
<reference evidence="1" key="1">
    <citation type="submission" date="2005-10" db="EMBL/GenBank/DDBJ databases">
        <authorList>
            <person name="Loftus B.J."/>
            <person name="Nene V.M."/>
            <person name="Hannick L.I."/>
            <person name="Bidwell S."/>
            <person name="Haas B."/>
            <person name="Amedeo P."/>
            <person name="Orvis J."/>
            <person name="Wortman J.R."/>
            <person name="White O.R."/>
            <person name="Salzberg S."/>
            <person name="Shumway M."/>
            <person name="Koo H."/>
            <person name="Zhao Y."/>
            <person name="Holmes M."/>
            <person name="Miller J."/>
            <person name="Schatz M."/>
            <person name="Pop M."/>
            <person name="Pai G."/>
            <person name="Utterback T."/>
            <person name="Rogers Y.-H."/>
            <person name="Kravitz S."/>
            <person name="Fraser C.M."/>
        </authorList>
    </citation>
    <scope>NUCLEOTIDE SEQUENCE</scope>
    <source>
        <strain evidence="1">Liverpool</strain>
    </source>
</reference>
<dbReference type="EMBL" id="CH477315">
    <property type="protein sequence ID" value="EAT43793.1"/>
    <property type="molecule type" value="Genomic_DNA"/>
</dbReference>
<accession>Q17BW0</accession>
<reference evidence="1" key="3">
    <citation type="submission" date="2012-09" db="EMBL/GenBank/DDBJ databases">
        <authorList>
            <consortium name="VectorBase"/>
        </authorList>
    </citation>
    <scope>NUCLEOTIDE SEQUENCE</scope>
    <source>
        <strain evidence="1">Liverpool</strain>
    </source>
</reference>
<dbReference type="PaxDb" id="7159-AAEL004792-PA"/>
<proteinExistence type="predicted"/>
<protein>
    <submittedName>
        <fullName evidence="1">AAEL004792-PA</fullName>
    </submittedName>
</protein>